<dbReference type="HOGENOM" id="CLU_000445_11_5_6"/>
<reference evidence="4 5" key="1">
    <citation type="submission" date="2006-12" db="EMBL/GenBank/DDBJ databases">
        <title>Complete sequence of Shewanella amazonensis SB2B.</title>
        <authorList>
            <consortium name="US DOE Joint Genome Institute"/>
            <person name="Copeland A."/>
            <person name="Lucas S."/>
            <person name="Lapidus A."/>
            <person name="Barry K."/>
            <person name="Detter J.C."/>
            <person name="Glavina del Rio T."/>
            <person name="Hammon N."/>
            <person name="Israni S."/>
            <person name="Dalin E."/>
            <person name="Tice H."/>
            <person name="Pitluck S."/>
            <person name="Munk A.C."/>
            <person name="Brettin T."/>
            <person name="Bruce D."/>
            <person name="Han C."/>
            <person name="Tapia R."/>
            <person name="Gilna P."/>
            <person name="Schmutz J."/>
            <person name="Larimer F."/>
            <person name="Land M."/>
            <person name="Hauser L."/>
            <person name="Kyrpides N."/>
            <person name="Mikhailova N."/>
            <person name="Fredrickson J."/>
            <person name="Richardson P."/>
        </authorList>
    </citation>
    <scope>NUCLEOTIDE SEQUENCE [LARGE SCALE GENOMIC DNA]</scope>
    <source>
        <strain evidence="5">ATCC BAA-1098 / SB2B</strain>
    </source>
</reference>
<dbReference type="PANTHER" id="PTHR45138:SF6">
    <property type="entry name" value="DIGUANYLATE CYCLASE DGCN"/>
    <property type="match status" value="1"/>
</dbReference>
<dbReference type="RefSeq" id="WP_011759274.1">
    <property type="nucleotide sequence ID" value="NC_008700.1"/>
</dbReference>
<dbReference type="CDD" id="cd01949">
    <property type="entry name" value="GGDEF"/>
    <property type="match status" value="1"/>
</dbReference>
<dbReference type="GO" id="GO:0043709">
    <property type="term" value="P:cell adhesion involved in single-species biofilm formation"/>
    <property type="evidence" value="ECO:0007669"/>
    <property type="project" value="TreeGrafter"/>
</dbReference>
<comment type="cofactor">
    <cofactor evidence="1">
        <name>Mg(2+)</name>
        <dbReference type="ChEBI" id="CHEBI:18420"/>
    </cofactor>
</comment>
<dbReference type="InterPro" id="IPR043128">
    <property type="entry name" value="Rev_trsase/Diguanyl_cyclase"/>
</dbReference>
<keyword evidence="5" id="KW-1185">Reference proteome</keyword>
<evidence type="ECO:0000256" key="2">
    <source>
        <dbReference type="ARBA" id="ARBA00012528"/>
    </source>
</evidence>
<dbReference type="InterPro" id="IPR050469">
    <property type="entry name" value="Diguanylate_Cyclase"/>
</dbReference>
<dbReference type="Proteomes" id="UP000009175">
    <property type="component" value="Chromosome"/>
</dbReference>
<name>A1S4Q9_SHEAM</name>
<dbReference type="SUPFAM" id="SSF55073">
    <property type="entry name" value="Nucleotide cyclase"/>
    <property type="match status" value="1"/>
</dbReference>
<proteinExistence type="predicted"/>
<organism evidence="4 5">
    <name type="scientific">Shewanella amazonensis (strain ATCC BAA-1098 / SB2B)</name>
    <dbReference type="NCBI Taxonomy" id="326297"/>
    <lineage>
        <taxon>Bacteria</taxon>
        <taxon>Pseudomonadati</taxon>
        <taxon>Pseudomonadota</taxon>
        <taxon>Gammaproteobacteria</taxon>
        <taxon>Alteromonadales</taxon>
        <taxon>Shewanellaceae</taxon>
        <taxon>Shewanella</taxon>
    </lineage>
</organism>
<gene>
    <name evidence="4" type="ordered locus">Sama_1158</name>
</gene>
<dbReference type="eggNOG" id="COG2199">
    <property type="taxonomic scope" value="Bacteria"/>
</dbReference>
<dbReference type="PANTHER" id="PTHR45138">
    <property type="entry name" value="REGULATORY COMPONENTS OF SENSORY TRANSDUCTION SYSTEM"/>
    <property type="match status" value="1"/>
</dbReference>
<dbReference type="SMART" id="SM00267">
    <property type="entry name" value="GGDEF"/>
    <property type="match status" value="1"/>
</dbReference>
<dbReference type="GO" id="GO:1902201">
    <property type="term" value="P:negative regulation of bacterial-type flagellum-dependent cell motility"/>
    <property type="evidence" value="ECO:0007669"/>
    <property type="project" value="TreeGrafter"/>
</dbReference>
<evidence type="ECO:0000313" key="4">
    <source>
        <dbReference type="EMBL" id="ABL99365.1"/>
    </source>
</evidence>
<dbReference type="GO" id="GO:0052621">
    <property type="term" value="F:diguanylate cyclase activity"/>
    <property type="evidence" value="ECO:0007669"/>
    <property type="project" value="UniProtKB-EC"/>
</dbReference>
<dbReference type="Pfam" id="PF00990">
    <property type="entry name" value="GGDEF"/>
    <property type="match status" value="1"/>
</dbReference>
<dbReference type="NCBIfam" id="TIGR00254">
    <property type="entry name" value="GGDEF"/>
    <property type="match status" value="1"/>
</dbReference>
<accession>A1S4Q9</accession>
<sequence>MDFGIAAQVYPDDYHFGRSATVVDIHDGPDQLALINIVQQLHASLDPRTVFACFGKVLGQYLPLAGIQAQFAEMQLSWGKRIGVSLKRHLNNEICRSAVLDYRLDAPLTPAQIRVLQTLESMLVQPLLNAIQYQKMSEQAMFDTLTGLGNRNFYGQAIKHAVARASRHQDKLSLIVLDLDNFKQLNDTHGHQFGDAVLRQFGALIKSAIRNTDQAFRIGGDEFVVLVRGELDSATLLCERILSKLAKGSFFYRNRIHTSLGAAEIQAGENQDNLYERADKALYQAKAAGRNCYRLSLQHPVKG</sequence>
<dbReference type="PROSITE" id="PS50887">
    <property type="entry name" value="GGDEF"/>
    <property type="match status" value="1"/>
</dbReference>
<dbReference type="OrthoDB" id="9812260at2"/>
<feature type="domain" description="GGDEF" evidence="3">
    <location>
        <begin position="170"/>
        <end position="298"/>
    </location>
</feature>
<evidence type="ECO:0000256" key="1">
    <source>
        <dbReference type="ARBA" id="ARBA00001946"/>
    </source>
</evidence>
<evidence type="ECO:0000313" key="5">
    <source>
        <dbReference type="Proteomes" id="UP000009175"/>
    </source>
</evidence>
<dbReference type="STRING" id="326297.Sama_1158"/>
<dbReference type="Gene3D" id="3.30.70.270">
    <property type="match status" value="1"/>
</dbReference>
<dbReference type="InterPro" id="IPR029787">
    <property type="entry name" value="Nucleotide_cyclase"/>
</dbReference>
<dbReference type="EMBL" id="CP000507">
    <property type="protein sequence ID" value="ABL99365.1"/>
    <property type="molecule type" value="Genomic_DNA"/>
</dbReference>
<protein>
    <recommendedName>
        <fullName evidence="2">diguanylate cyclase</fullName>
        <ecNumber evidence="2">2.7.7.65</ecNumber>
    </recommendedName>
</protein>
<evidence type="ECO:0000259" key="3">
    <source>
        <dbReference type="PROSITE" id="PS50887"/>
    </source>
</evidence>
<dbReference type="EC" id="2.7.7.65" evidence="2"/>
<dbReference type="GO" id="GO:0005886">
    <property type="term" value="C:plasma membrane"/>
    <property type="evidence" value="ECO:0007669"/>
    <property type="project" value="TreeGrafter"/>
</dbReference>
<dbReference type="KEGG" id="saz:Sama_1158"/>
<dbReference type="InterPro" id="IPR000160">
    <property type="entry name" value="GGDEF_dom"/>
</dbReference>
<dbReference type="AlphaFoldDB" id="A1S4Q9"/>
<dbReference type="FunFam" id="3.30.70.270:FF:000001">
    <property type="entry name" value="Diguanylate cyclase domain protein"/>
    <property type="match status" value="1"/>
</dbReference>